<feature type="region of interest" description="Disordered" evidence="13">
    <location>
        <begin position="1"/>
        <end position="28"/>
    </location>
</feature>
<evidence type="ECO:0000256" key="4">
    <source>
        <dbReference type="ARBA" id="ARBA00022679"/>
    </source>
</evidence>
<evidence type="ECO:0000256" key="3">
    <source>
        <dbReference type="ARBA" id="ARBA00022603"/>
    </source>
</evidence>
<dbReference type="SUPFAM" id="SSF53790">
    <property type="entry name" value="Tetrapyrrole methylase"/>
    <property type="match status" value="1"/>
</dbReference>
<evidence type="ECO:0000256" key="9">
    <source>
        <dbReference type="ARBA" id="ARBA00023244"/>
    </source>
</evidence>
<comment type="pathway">
    <text evidence="1">Porphyrin-containing compound metabolism; siroheme biosynthesis; sirohydrochlorin from precorrin-2: step 1/1.</text>
</comment>
<dbReference type="NCBIfam" id="TIGR01470">
    <property type="entry name" value="cysG_Nterm"/>
    <property type="match status" value="1"/>
</dbReference>
<dbReference type="PANTHER" id="PTHR45790:SF3">
    <property type="entry name" value="S-ADENOSYL-L-METHIONINE-DEPENDENT UROPORPHYRINOGEN III METHYLTRANSFERASE, CHLOROPLASTIC"/>
    <property type="match status" value="1"/>
</dbReference>
<dbReference type="EMBL" id="WLZY01000001">
    <property type="protein sequence ID" value="NDL56265.1"/>
    <property type="molecule type" value="Genomic_DNA"/>
</dbReference>
<dbReference type="Gene3D" id="3.30.950.10">
    <property type="entry name" value="Methyltransferase, Cobalt-precorrin-4 Transmethylase, Domain 2"/>
    <property type="match status" value="1"/>
</dbReference>
<dbReference type="GO" id="GO:0051287">
    <property type="term" value="F:NAD binding"/>
    <property type="evidence" value="ECO:0007669"/>
    <property type="project" value="InterPro"/>
</dbReference>
<dbReference type="CDD" id="cd11642">
    <property type="entry name" value="SUMT"/>
    <property type="match status" value="1"/>
</dbReference>
<keyword evidence="3 15" id="KW-0489">Methyltransferase</keyword>
<dbReference type="PANTHER" id="PTHR45790">
    <property type="entry name" value="SIROHEME SYNTHASE-RELATED"/>
    <property type="match status" value="1"/>
</dbReference>
<organism evidence="15 16">
    <name type="scientific">Phytoactinopolyspora mesophila</name>
    <dbReference type="NCBI Taxonomy" id="2650750"/>
    <lineage>
        <taxon>Bacteria</taxon>
        <taxon>Bacillati</taxon>
        <taxon>Actinomycetota</taxon>
        <taxon>Actinomycetes</taxon>
        <taxon>Jiangellales</taxon>
        <taxon>Jiangellaceae</taxon>
        <taxon>Phytoactinopolyspora</taxon>
    </lineage>
</organism>
<evidence type="ECO:0000256" key="12">
    <source>
        <dbReference type="PIRSR" id="PIRSR036426-1"/>
    </source>
</evidence>
<feature type="active site" description="Proton donor" evidence="12">
    <location>
        <position position="244"/>
    </location>
</feature>
<evidence type="ECO:0000256" key="6">
    <source>
        <dbReference type="ARBA" id="ARBA00023002"/>
    </source>
</evidence>
<dbReference type="NCBIfam" id="NF004790">
    <property type="entry name" value="PRK06136.1"/>
    <property type="match status" value="1"/>
</dbReference>
<dbReference type="Pfam" id="PF00590">
    <property type="entry name" value="TP_methylase"/>
    <property type="match status" value="1"/>
</dbReference>
<dbReference type="InterPro" id="IPR000878">
    <property type="entry name" value="4pyrrol_Mease"/>
</dbReference>
<keyword evidence="2" id="KW-0169">Cobalamin biosynthesis</keyword>
<evidence type="ECO:0000313" key="16">
    <source>
        <dbReference type="Proteomes" id="UP000460435"/>
    </source>
</evidence>
<dbReference type="UniPathway" id="UPA00262">
    <property type="reaction ID" value="UER00222"/>
</dbReference>
<dbReference type="GO" id="GO:0032259">
    <property type="term" value="P:methylation"/>
    <property type="evidence" value="ECO:0007669"/>
    <property type="project" value="UniProtKB-KW"/>
</dbReference>
<keyword evidence="8" id="KW-0456">Lyase</keyword>
<keyword evidence="5" id="KW-0949">S-adenosyl-L-methionine</keyword>
<dbReference type="AlphaFoldDB" id="A0A7K3LZ09"/>
<dbReference type="Gene3D" id="3.40.1010.10">
    <property type="entry name" value="Cobalt-precorrin-4 Transmethylase, Domain 1"/>
    <property type="match status" value="1"/>
</dbReference>
<dbReference type="Pfam" id="PF13241">
    <property type="entry name" value="NAD_binding_7"/>
    <property type="match status" value="1"/>
</dbReference>
<feature type="active site" description="Proton acceptor" evidence="12">
    <location>
        <position position="222"/>
    </location>
</feature>
<evidence type="ECO:0000256" key="1">
    <source>
        <dbReference type="ARBA" id="ARBA00005010"/>
    </source>
</evidence>
<evidence type="ECO:0000256" key="11">
    <source>
        <dbReference type="ARBA" id="ARBA00047561"/>
    </source>
</evidence>
<comment type="caution">
    <text evidence="15">The sequence shown here is derived from an EMBL/GenBank/DDBJ whole genome shotgun (WGS) entry which is preliminary data.</text>
</comment>
<dbReference type="Gene3D" id="3.40.50.720">
    <property type="entry name" value="NAD(P)-binding Rossmann-like Domain"/>
    <property type="match status" value="1"/>
</dbReference>
<gene>
    <name evidence="15" type="primary">cobA</name>
    <name evidence="15" type="ORF">F7O44_04175</name>
</gene>
<keyword evidence="6" id="KW-0560">Oxidoreductase</keyword>
<evidence type="ECO:0000256" key="8">
    <source>
        <dbReference type="ARBA" id="ARBA00023239"/>
    </source>
</evidence>
<dbReference type="GO" id="GO:0043115">
    <property type="term" value="F:precorrin-2 dehydrogenase activity"/>
    <property type="evidence" value="ECO:0007669"/>
    <property type="project" value="UniProtKB-EC"/>
</dbReference>
<evidence type="ECO:0000259" key="14">
    <source>
        <dbReference type="Pfam" id="PF00590"/>
    </source>
</evidence>
<dbReference type="InterPro" id="IPR014777">
    <property type="entry name" value="4pyrrole_Mease_sub1"/>
</dbReference>
<keyword evidence="4 15" id="KW-0808">Transferase</keyword>
<evidence type="ECO:0000256" key="13">
    <source>
        <dbReference type="SAM" id="MobiDB-lite"/>
    </source>
</evidence>
<feature type="compositionally biased region" description="Basic and acidic residues" evidence="13">
    <location>
        <begin position="14"/>
        <end position="28"/>
    </location>
</feature>
<dbReference type="Proteomes" id="UP000460435">
    <property type="component" value="Unassembled WGS sequence"/>
</dbReference>
<dbReference type="EC" id="2.1.1.107" evidence="15"/>
<dbReference type="InterPro" id="IPR006366">
    <property type="entry name" value="CobA/CysG_C"/>
</dbReference>
<dbReference type="GO" id="GO:0004851">
    <property type="term" value="F:uroporphyrin-III C-methyltransferase activity"/>
    <property type="evidence" value="ECO:0007669"/>
    <property type="project" value="UniProtKB-EC"/>
</dbReference>
<dbReference type="PIRSF" id="PIRSF036426">
    <property type="entry name" value="Sirohaem_synth"/>
    <property type="match status" value="1"/>
</dbReference>
<keyword evidence="7" id="KW-0520">NAD</keyword>
<dbReference type="NCBIfam" id="TIGR01469">
    <property type="entry name" value="cobA_cysG_Cterm"/>
    <property type="match status" value="1"/>
</dbReference>
<proteinExistence type="predicted"/>
<dbReference type="GO" id="GO:0009236">
    <property type="term" value="P:cobalamin biosynthetic process"/>
    <property type="evidence" value="ECO:0007669"/>
    <property type="project" value="UniProtKB-KW"/>
</dbReference>
<dbReference type="FunFam" id="3.40.1010.10:FF:000001">
    <property type="entry name" value="Siroheme synthase"/>
    <property type="match status" value="1"/>
</dbReference>
<sequence>MDSTPRSLPVGKTPGRESAEQPQPTDDHRRYPLLLDLAGKRAVVVGGGPVAARRAEALADAAADLVVVAPAVCEPMAELISAGRVHWQPRQYRSTDLDGAWLVHTATGDRSVDDAVAAEAEAARVWCVRADDASASPAWTPAVARLGDVVIAVSGGGDPGRARALRNAVQAALENGELPLRHVRTGQTAGSVALVGGGPGDPGLITTRGRQLLAGADVVVVDRLGPRSLLDELDDDVVVIDVGKTPGHHPVPQDEINRLLVEHAQAGHRVVRLKGGDPFVLGRGGEEALACHEAGVPFEVVPGVTSAVSVPAAAGIPVTHRGICKQFTVVSGHEGLDWPSLAASEGTLVFLMGVSLLADTATNLVNAGMDASTPAAVVEDGYGPRQRLTTGTLADIAQRAAAVGAKPPAVIVVGDVVNVATELSKP</sequence>
<dbReference type="InterPro" id="IPR014776">
    <property type="entry name" value="4pyrrole_Mease_sub2"/>
</dbReference>
<protein>
    <submittedName>
        <fullName evidence="15">Uroporphyrinogen-III C-methyltransferase</fullName>
        <ecNumber evidence="15">2.1.1.107</ecNumber>
    </submittedName>
</protein>
<evidence type="ECO:0000256" key="5">
    <source>
        <dbReference type="ARBA" id="ARBA00022691"/>
    </source>
</evidence>
<accession>A0A7K3LZ09</accession>
<keyword evidence="16" id="KW-1185">Reference proteome</keyword>
<dbReference type="InterPro" id="IPR035996">
    <property type="entry name" value="4pyrrol_Methylase_sf"/>
</dbReference>
<evidence type="ECO:0000256" key="7">
    <source>
        <dbReference type="ARBA" id="ARBA00023027"/>
    </source>
</evidence>
<keyword evidence="10" id="KW-0511">Multifunctional enzyme</keyword>
<dbReference type="InterPro" id="IPR006367">
    <property type="entry name" value="Sirohaem_synthase_N"/>
</dbReference>
<evidence type="ECO:0000256" key="10">
    <source>
        <dbReference type="ARBA" id="ARBA00023268"/>
    </source>
</evidence>
<evidence type="ECO:0000313" key="15">
    <source>
        <dbReference type="EMBL" id="NDL56265.1"/>
    </source>
</evidence>
<dbReference type="InterPro" id="IPR036291">
    <property type="entry name" value="NAD(P)-bd_dom_sf"/>
</dbReference>
<dbReference type="GO" id="GO:0051266">
    <property type="term" value="F:sirohydrochlorin ferrochelatase activity"/>
    <property type="evidence" value="ECO:0007669"/>
    <property type="project" value="InterPro"/>
</dbReference>
<dbReference type="InterPro" id="IPR050161">
    <property type="entry name" value="Siro_Cobalamin_biosynth"/>
</dbReference>
<name>A0A7K3LZ09_9ACTN</name>
<dbReference type="SUPFAM" id="SSF51735">
    <property type="entry name" value="NAD(P)-binding Rossmann-fold domains"/>
    <property type="match status" value="1"/>
</dbReference>
<dbReference type="InterPro" id="IPR012409">
    <property type="entry name" value="Sirohaem_synth"/>
</dbReference>
<comment type="catalytic activity">
    <reaction evidence="11">
        <text>precorrin-2 + NAD(+) = sirohydrochlorin + NADH + 2 H(+)</text>
        <dbReference type="Rhea" id="RHEA:15613"/>
        <dbReference type="ChEBI" id="CHEBI:15378"/>
        <dbReference type="ChEBI" id="CHEBI:57540"/>
        <dbReference type="ChEBI" id="CHEBI:57945"/>
        <dbReference type="ChEBI" id="CHEBI:58351"/>
        <dbReference type="ChEBI" id="CHEBI:58827"/>
        <dbReference type="EC" id="1.3.1.76"/>
    </reaction>
</comment>
<dbReference type="FunFam" id="3.30.950.10:FF:000001">
    <property type="entry name" value="Siroheme synthase"/>
    <property type="match status" value="1"/>
</dbReference>
<evidence type="ECO:0000256" key="2">
    <source>
        <dbReference type="ARBA" id="ARBA00022573"/>
    </source>
</evidence>
<dbReference type="GO" id="GO:0019354">
    <property type="term" value="P:siroheme biosynthetic process"/>
    <property type="evidence" value="ECO:0007669"/>
    <property type="project" value="UniProtKB-UniPathway"/>
</dbReference>
<keyword evidence="9" id="KW-0627">Porphyrin biosynthesis</keyword>
<reference evidence="15 16" key="1">
    <citation type="submission" date="2019-11" db="EMBL/GenBank/DDBJ databases">
        <authorList>
            <person name="Li X.-J."/>
            <person name="Feng X.-M."/>
        </authorList>
    </citation>
    <scope>NUCLEOTIDE SEQUENCE [LARGE SCALE GENOMIC DNA]</scope>
    <source>
        <strain evidence="15 16">XMNu-373</strain>
    </source>
</reference>
<feature type="domain" description="Tetrapyrrole methylase" evidence="14">
    <location>
        <begin position="192"/>
        <end position="396"/>
    </location>
</feature>